<protein>
    <submittedName>
        <fullName evidence="1">Uncharacterized protein</fullName>
    </submittedName>
</protein>
<name>A0A934MDQ1_9RHOB</name>
<keyword evidence="2" id="KW-1185">Reference proteome</keyword>
<evidence type="ECO:0000313" key="1">
    <source>
        <dbReference type="EMBL" id="MBJ3763725.1"/>
    </source>
</evidence>
<sequence>MQRKQTLIDFPDPFGIRAIRAIRAINEHALLRNDADREARAARLAPRKVTDFTKLVEHVGRTVKSEGRPCSYLPWKSALKEYSRVPPYTGKLPDDWHWLPSDLMNFAADIAQPGWPEPRADLIEFAITFLEADVMLFRSGYVKRHLIRRLQQSELSGDQVSRIDSILRRAVVQGAGMEEFRAFRKIAAHLCLLGHLPDLRQWLEEKSRGAILTIDRADGELFAKIMGSAELSEPDLNRALAVNFFGPSKWGVVYPEMRKVVRAGKLVKEPSQQIKHNAYLMLEAIRRREAAQSKSQS</sequence>
<dbReference type="RefSeq" id="WP_198916896.1">
    <property type="nucleotide sequence ID" value="NZ_JAEKPD010000013.1"/>
</dbReference>
<comment type="caution">
    <text evidence="1">The sequence shown here is derived from an EMBL/GenBank/DDBJ whole genome shotgun (WGS) entry which is preliminary data.</text>
</comment>
<dbReference type="Proteomes" id="UP000642488">
    <property type="component" value="Unassembled WGS sequence"/>
</dbReference>
<reference evidence="1" key="1">
    <citation type="submission" date="2020-12" db="EMBL/GenBank/DDBJ databases">
        <title>Bacterial taxonomy.</title>
        <authorList>
            <person name="Pan X."/>
        </authorList>
    </citation>
    <scope>NUCLEOTIDE SEQUENCE</scope>
    <source>
        <strain evidence="1">KCTC 52957</strain>
    </source>
</reference>
<accession>A0A934MDQ1</accession>
<dbReference type="EMBL" id="JAEKPD010000013">
    <property type="protein sequence ID" value="MBJ3763725.1"/>
    <property type="molecule type" value="Genomic_DNA"/>
</dbReference>
<gene>
    <name evidence="1" type="ORF">ILP92_13290</name>
</gene>
<dbReference type="AlphaFoldDB" id="A0A934MDQ1"/>
<evidence type="ECO:0000313" key="2">
    <source>
        <dbReference type="Proteomes" id="UP000642488"/>
    </source>
</evidence>
<proteinExistence type="predicted"/>
<organism evidence="1 2">
    <name type="scientific">Palleronia pontilimi</name>
    <dbReference type="NCBI Taxonomy" id="1964209"/>
    <lineage>
        <taxon>Bacteria</taxon>
        <taxon>Pseudomonadati</taxon>
        <taxon>Pseudomonadota</taxon>
        <taxon>Alphaproteobacteria</taxon>
        <taxon>Rhodobacterales</taxon>
        <taxon>Roseobacteraceae</taxon>
        <taxon>Palleronia</taxon>
    </lineage>
</organism>